<keyword evidence="1" id="KW-1133">Transmembrane helix</keyword>
<evidence type="ECO:0008006" key="4">
    <source>
        <dbReference type="Google" id="ProtNLM"/>
    </source>
</evidence>
<dbReference type="Proteomes" id="UP001501752">
    <property type="component" value="Unassembled WGS sequence"/>
</dbReference>
<feature type="transmembrane region" description="Helical" evidence="1">
    <location>
        <begin position="77"/>
        <end position="99"/>
    </location>
</feature>
<sequence length="136" mass="14583">MQRILCILEIVLRPGSAWQTPPVDRLAAPLRFLTELIAWVATPWALAGRSVPLAVLSVVLLIGLPTVFATPGDKNQVIVPVSGRVTIALVLFQLVAAVVATWAVWPGWAAAATSLLAAACLLTEQPRWQRLRATAC</sequence>
<proteinExistence type="predicted"/>
<evidence type="ECO:0000313" key="3">
    <source>
        <dbReference type="Proteomes" id="UP001501752"/>
    </source>
</evidence>
<gene>
    <name evidence="2" type="ORF">GCM10023235_25710</name>
</gene>
<name>A0ABP9DPD6_9ACTN</name>
<evidence type="ECO:0000313" key="2">
    <source>
        <dbReference type="EMBL" id="GAA4847759.1"/>
    </source>
</evidence>
<reference evidence="3" key="1">
    <citation type="journal article" date="2019" name="Int. J. Syst. Evol. Microbiol.">
        <title>The Global Catalogue of Microorganisms (GCM) 10K type strain sequencing project: providing services to taxonomists for standard genome sequencing and annotation.</title>
        <authorList>
            <consortium name="The Broad Institute Genomics Platform"/>
            <consortium name="The Broad Institute Genome Sequencing Center for Infectious Disease"/>
            <person name="Wu L."/>
            <person name="Ma J."/>
        </authorList>
    </citation>
    <scope>NUCLEOTIDE SEQUENCE [LARGE SCALE GENOMIC DNA]</scope>
    <source>
        <strain evidence="3">JCM 13006</strain>
    </source>
</reference>
<evidence type="ECO:0000256" key="1">
    <source>
        <dbReference type="SAM" id="Phobius"/>
    </source>
</evidence>
<keyword evidence="3" id="KW-1185">Reference proteome</keyword>
<comment type="caution">
    <text evidence="2">The sequence shown here is derived from an EMBL/GenBank/DDBJ whole genome shotgun (WGS) entry which is preliminary data.</text>
</comment>
<keyword evidence="1" id="KW-0812">Transmembrane</keyword>
<keyword evidence="1" id="KW-0472">Membrane</keyword>
<protein>
    <recommendedName>
        <fullName evidence="4">Integral membrane protein</fullName>
    </recommendedName>
</protein>
<organism evidence="2 3">
    <name type="scientific">Kitasatospora terrestris</name>
    <dbReference type="NCBI Taxonomy" id="258051"/>
    <lineage>
        <taxon>Bacteria</taxon>
        <taxon>Bacillati</taxon>
        <taxon>Actinomycetota</taxon>
        <taxon>Actinomycetes</taxon>
        <taxon>Kitasatosporales</taxon>
        <taxon>Streptomycetaceae</taxon>
        <taxon>Kitasatospora</taxon>
    </lineage>
</organism>
<dbReference type="EMBL" id="BAABIS010000001">
    <property type="protein sequence ID" value="GAA4847759.1"/>
    <property type="molecule type" value="Genomic_DNA"/>
</dbReference>
<accession>A0ABP9DPD6</accession>
<feature type="transmembrane region" description="Helical" evidence="1">
    <location>
        <begin position="51"/>
        <end position="70"/>
    </location>
</feature>